<evidence type="ECO:0000259" key="7">
    <source>
        <dbReference type="PROSITE" id="PS50893"/>
    </source>
</evidence>
<dbReference type="InterPro" id="IPR013525">
    <property type="entry name" value="ABC2_TM"/>
</dbReference>
<dbReference type="Pfam" id="PF00005">
    <property type="entry name" value="ABC_tran"/>
    <property type="match status" value="2"/>
</dbReference>
<name>A0ABM1W004_APLCA</name>
<dbReference type="PANTHER" id="PTHR19229:SF250">
    <property type="entry name" value="ABC TRANSPORTER DOMAIN-CONTAINING PROTEIN-RELATED"/>
    <property type="match status" value="1"/>
</dbReference>
<evidence type="ECO:0000256" key="3">
    <source>
        <dbReference type="ARBA" id="ARBA00022989"/>
    </source>
</evidence>
<feature type="transmembrane region" description="Helical" evidence="6">
    <location>
        <begin position="236"/>
        <end position="258"/>
    </location>
</feature>
<feature type="region of interest" description="Disordered" evidence="5">
    <location>
        <begin position="726"/>
        <end position="759"/>
    </location>
</feature>
<protein>
    <submittedName>
        <fullName evidence="9">ATP-binding cassette sub-family A member 3</fullName>
    </submittedName>
</protein>
<reference evidence="9" key="1">
    <citation type="submission" date="2025-08" db="UniProtKB">
        <authorList>
            <consortium name="RefSeq"/>
        </authorList>
    </citation>
    <scope>IDENTIFICATION</scope>
</reference>
<feature type="domain" description="ABC transporter" evidence="7">
    <location>
        <begin position="402"/>
        <end position="644"/>
    </location>
</feature>
<keyword evidence="4 6" id="KW-0472">Membrane</keyword>
<dbReference type="Proteomes" id="UP000694888">
    <property type="component" value="Unplaced"/>
</dbReference>
<feature type="transmembrane region" description="Helical" evidence="6">
    <location>
        <begin position="316"/>
        <end position="338"/>
    </location>
</feature>
<feature type="transmembrane region" description="Helical" evidence="6">
    <location>
        <begin position="279"/>
        <end position="304"/>
    </location>
</feature>
<dbReference type="GeneID" id="101850595"/>
<feature type="transmembrane region" description="Helical" evidence="6">
    <location>
        <begin position="1041"/>
        <end position="1066"/>
    </location>
</feature>
<dbReference type="InterPro" id="IPR027417">
    <property type="entry name" value="P-loop_NTPase"/>
</dbReference>
<feature type="transmembrane region" description="Helical" evidence="6">
    <location>
        <begin position="1192"/>
        <end position="1213"/>
    </location>
</feature>
<evidence type="ECO:0000256" key="5">
    <source>
        <dbReference type="SAM" id="MobiDB-lite"/>
    </source>
</evidence>
<gene>
    <name evidence="9" type="primary">LOC101850595</name>
</gene>
<evidence type="ECO:0000256" key="4">
    <source>
        <dbReference type="ARBA" id="ARBA00023136"/>
    </source>
</evidence>
<sequence>MAFSRNVWILLWKNLVTQKRKKCVSIFEILLPLLFALLLVPIRLGSPVETYDFNTIYEQEEVLTSESHWRHTDPTIFYLPTSRATDDVMSRMNGIFHKLYSRNISYTGFSTHEQLLEAFDAKPYSLDLCLEFHNIEGGSTRLPQQVALAFRPGRYDRSWRTGGAIRYSQGPSDSSYNGYGILPGYQGGLLVDAVNLVFKAVMQHWNSSLVQDWRVFTQRMPYPPYVLDHLTLILKIFLPLFFLLSFLLSVIMFTKAIVYEKQQKLKESLRLMGVSTASYWTAWFITCSAYMLVVIIIYTIIIAVTEALPQSSTSLVLVFLLVYSFSLVSFCFMVSVFVHRANLGAVAAALGFIVFFIPYWVAGGFPESYSNSHRMSMALLFNTAMAWGVGAFVDYEEAAAGAKWSNFYRKSHPTATFSVLDSLFMMAVDSGLHLGVTWYVDNVYPGEFGVPKPWNFPFLLPPGFLPPTSGTAVVNGYDIRSNIDQVRETLGLCPQHNILFDLLTVREHLYFFAKVKGVSDDMDTVIADIINDVSLTGKENCQAQHLSGGQKRKLSVAIALIGGSKVVILDEPSSGMDPAARRQMWDVLQRHKRGRTIVLSTHAMDEADTLGDRIAIMAEGVLKCCGTSMFLKKLYGAGYHLIIVKGEGCQVEEITDIVRSMVPGSEYEEEVGSEISYSLPADQSALFPSLFTELDSRRDKLGISGFGTKATTMEEVFLRVGDSAASGDTFPKPQDDAQDPAYQSGEDSAQTDGKTGGHSRLVAQGELDFNVGYTKKTGVALLISQLRGQLVKKMLYSWRGKLLLFLQLLIPLALTAGGVAILNIDAGPTGHRDEDNPGTVPYDLSPFDRPVVLYTDGRPASRISSDLAEQYAEMFRTQPGTVEKIDRDRSPNVSEFLLDRMNDIGFDVFSQRYPIGAEFLTLNDSSVRDNHSSVRGVALYNDRAWHGKPLAMVQMLNAFIREYVGDDYSIQASLHPMPPPTRERDLDYRGSRYRRKNIYPLTIFLSLGMGFLLSSFVYILIVERQRGCKHLQEVSGVNLFMYWLATFLWDFFIYLLVVIGIIAIFLGFDETPFIGPDAIGPLILLFLLYGFAASFSTYVFQFLFKSPPTGFVVTLILHFVLSLFTTIMVAVIKRDSREDVRKLFSVLFLPFNLNKFIMDSYNWHSDVPSLVGFGNDDREPGMSLWDLPSPGVGLYTLMMAAQGGVAVLLLVVVENRVLQKLWYSVRKCGEEKSSAPLQQVNMTSLIPEDSDVAQERQRILHTPIQQLFVTDSLILKELSKNFGELTAVDGLCVGVPEQECLGLLGQNGAGKTTTFKMLTGQEMVSGGNAYVKTHDIRDNTKKVQSNMGYCPQFDALTDQLTGRETLTLYSRIKGIPEGEISRVCDSLIDALMLRAHADKLVGEYRCHTVSLSLTLSLYLPPTLSLSQVFDYHQGYIHIQVPDMSVSLAQIFSLMESSKKTMHVRDYSVHQTTLEQVFLSFARFQRVRQEEKKRCCRCC</sequence>
<dbReference type="InterPro" id="IPR017871">
    <property type="entry name" value="ABC_transporter-like_CS"/>
</dbReference>
<keyword evidence="9" id="KW-0547">Nucleotide-binding</keyword>
<feature type="transmembrane region" description="Helical" evidence="6">
    <location>
        <begin position="345"/>
        <end position="362"/>
    </location>
</feature>
<evidence type="ECO:0000256" key="1">
    <source>
        <dbReference type="ARBA" id="ARBA00004141"/>
    </source>
</evidence>
<feature type="transmembrane region" description="Helical" evidence="6">
    <location>
        <begin position="1110"/>
        <end position="1131"/>
    </location>
</feature>
<organism evidence="8 9">
    <name type="scientific">Aplysia californica</name>
    <name type="common">California sea hare</name>
    <dbReference type="NCBI Taxonomy" id="6500"/>
    <lineage>
        <taxon>Eukaryota</taxon>
        <taxon>Metazoa</taxon>
        <taxon>Spiralia</taxon>
        <taxon>Lophotrochozoa</taxon>
        <taxon>Mollusca</taxon>
        <taxon>Gastropoda</taxon>
        <taxon>Heterobranchia</taxon>
        <taxon>Euthyneura</taxon>
        <taxon>Tectipleura</taxon>
        <taxon>Aplysiida</taxon>
        <taxon>Aplysioidea</taxon>
        <taxon>Aplysiidae</taxon>
        <taxon>Aplysia</taxon>
    </lineage>
</organism>
<proteinExistence type="predicted"/>
<comment type="subcellular location">
    <subcellularLocation>
        <location evidence="1">Membrane</location>
        <topology evidence="1">Multi-pass membrane protein</topology>
    </subcellularLocation>
</comment>
<dbReference type="InterPro" id="IPR026082">
    <property type="entry name" value="ABCA"/>
</dbReference>
<dbReference type="RefSeq" id="XP_035827997.1">
    <property type="nucleotide sequence ID" value="XM_035972104.1"/>
</dbReference>
<dbReference type="Pfam" id="PF23321">
    <property type="entry name" value="R1_ABCA1"/>
    <property type="match status" value="1"/>
</dbReference>
<dbReference type="Gene3D" id="3.40.50.300">
    <property type="entry name" value="P-loop containing nucleotide triphosphate hydrolases"/>
    <property type="match status" value="2"/>
</dbReference>
<evidence type="ECO:0000313" key="8">
    <source>
        <dbReference type="Proteomes" id="UP000694888"/>
    </source>
</evidence>
<evidence type="ECO:0000313" key="9">
    <source>
        <dbReference type="RefSeq" id="XP_035827997.1"/>
    </source>
</evidence>
<dbReference type="Pfam" id="PF12698">
    <property type="entry name" value="ABC2_membrane_3"/>
    <property type="match status" value="2"/>
</dbReference>
<keyword evidence="9" id="KW-0067">ATP-binding</keyword>
<feature type="transmembrane region" description="Helical" evidence="6">
    <location>
        <begin position="802"/>
        <end position="822"/>
    </location>
</feature>
<dbReference type="PROSITE" id="PS00211">
    <property type="entry name" value="ABC_TRANSPORTER_1"/>
    <property type="match status" value="1"/>
</dbReference>
<dbReference type="SUPFAM" id="SSF52540">
    <property type="entry name" value="P-loop containing nucleoside triphosphate hydrolases"/>
    <property type="match status" value="2"/>
</dbReference>
<keyword evidence="8" id="KW-1185">Reference proteome</keyword>
<keyword evidence="3 6" id="KW-1133">Transmembrane helix</keyword>
<feature type="transmembrane region" description="Helical" evidence="6">
    <location>
        <begin position="1078"/>
        <end position="1104"/>
    </location>
</feature>
<dbReference type="InterPro" id="IPR003439">
    <property type="entry name" value="ABC_transporter-like_ATP-bd"/>
</dbReference>
<evidence type="ECO:0000256" key="6">
    <source>
        <dbReference type="SAM" id="Phobius"/>
    </source>
</evidence>
<dbReference type="PROSITE" id="PS50893">
    <property type="entry name" value="ABC_TRANSPORTER_2"/>
    <property type="match status" value="1"/>
</dbReference>
<dbReference type="InterPro" id="IPR056264">
    <property type="entry name" value="R2_ABCA1-4-like"/>
</dbReference>
<feature type="transmembrane region" description="Helical" evidence="6">
    <location>
        <begin position="998"/>
        <end position="1021"/>
    </location>
</feature>
<accession>A0ABM1W004</accession>
<dbReference type="CDD" id="cd03263">
    <property type="entry name" value="ABC_subfamily_A"/>
    <property type="match status" value="1"/>
</dbReference>
<evidence type="ECO:0000256" key="2">
    <source>
        <dbReference type="ARBA" id="ARBA00022692"/>
    </source>
</evidence>
<dbReference type="PANTHER" id="PTHR19229">
    <property type="entry name" value="ATP-BINDING CASSETTE TRANSPORTER SUBFAMILY A ABCA"/>
    <property type="match status" value="1"/>
</dbReference>
<dbReference type="GO" id="GO:0005524">
    <property type="term" value="F:ATP binding"/>
    <property type="evidence" value="ECO:0007669"/>
    <property type="project" value="UniProtKB-KW"/>
</dbReference>
<keyword evidence="2 6" id="KW-0812">Transmembrane</keyword>